<keyword evidence="10" id="KW-1185">Reference proteome</keyword>
<dbReference type="SMART" id="SM00906">
    <property type="entry name" value="Fungal_trans"/>
    <property type="match status" value="1"/>
</dbReference>
<dbReference type="InterPro" id="IPR007219">
    <property type="entry name" value="XnlR_reg_dom"/>
</dbReference>
<evidence type="ECO:0000256" key="6">
    <source>
        <dbReference type="ARBA" id="ARBA00023163"/>
    </source>
</evidence>
<accession>A0A9P4I0N5</accession>
<evidence type="ECO:0000313" key="10">
    <source>
        <dbReference type="Proteomes" id="UP000799776"/>
    </source>
</evidence>
<evidence type="ECO:0000256" key="3">
    <source>
        <dbReference type="ARBA" id="ARBA00022833"/>
    </source>
</evidence>
<dbReference type="EMBL" id="ML978712">
    <property type="protein sequence ID" value="KAF2090600.1"/>
    <property type="molecule type" value="Genomic_DNA"/>
</dbReference>
<keyword evidence="4" id="KW-0805">Transcription regulation</keyword>
<dbReference type="PANTHER" id="PTHR47782:SF12">
    <property type="entry name" value="ZN(II)2CYS6 TRANSCRIPTION FACTOR (EUROFUNG)"/>
    <property type="match status" value="1"/>
</dbReference>
<dbReference type="GO" id="GO:0000981">
    <property type="term" value="F:DNA-binding transcription factor activity, RNA polymerase II-specific"/>
    <property type="evidence" value="ECO:0007669"/>
    <property type="project" value="TreeGrafter"/>
</dbReference>
<keyword evidence="5" id="KW-0238">DNA-binding</keyword>
<evidence type="ECO:0000256" key="2">
    <source>
        <dbReference type="ARBA" id="ARBA00022723"/>
    </source>
</evidence>
<keyword evidence="6" id="KW-0804">Transcription</keyword>
<dbReference type="AlphaFoldDB" id="A0A9P4I0N5"/>
<keyword evidence="3" id="KW-0862">Zinc</keyword>
<dbReference type="GO" id="GO:0008270">
    <property type="term" value="F:zinc ion binding"/>
    <property type="evidence" value="ECO:0007669"/>
    <property type="project" value="InterPro"/>
</dbReference>
<dbReference type="CDD" id="cd12148">
    <property type="entry name" value="fungal_TF_MHR"/>
    <property type="match status" value="1"/>
</dbReference>
<proteinExistence type="predicted"/>
<name>A0A9P4I0N5_9PEZI</name>
<dbReference type="GO" id="GO:0006351">
    <property type="term" value="P:DNA-templated transcription"/>
    <property type="evidence" value="ECO:0007669"/>
    <property type="project" value="InterPro"/>
</dbReference>
<dbReference type="GO" id="GO:0043565">
    <property type="term" value="F:sequence-specific DNA binding"/>
    <property type="evidence" value="ECO:0007669"/>
    <property type="project" value="TreeGrafter"/>
</dbReference>
<keyword evidence="7" id="KW-0539">Nucleus</keyword>
<organism evidence="9 10">
    <name type="scientific">Saccharata proteae CBS 121410</name>
    <dbReference type="NCBI Taxonomy" id="1314787"/>
    <lineage>
        <taxon>Eukaryota</taxon>
        <taxon>Fungi</taxon>
        <taxon>Dikarya</taxon>
        <taxon>Ascomycota</taxon>
        <taxon>Pezizomycotina</taxon>
        <taxon>Dothideomycetes</taxon>
        <taxon>Dothideomycetes incertae sedis</taxon>
        <taxon>Botryosphaeriales</taxon>
        <taxon>Saccharataceae</taxon>
        <taxon>Saccharata</taxon>
    </lineage>
</organism>
<dbReference type="GO" id="GO:0045944">
    <property type="term" value="P:positive regulation of transcription by RNA polymerase II"/>
    <property type="evidence" value="ECO:0007669"/>
    <property type="project" value="TreeGrafter"/>
</dbReference>
<dbReference type="PANTHER" id="PTHR47782">
    <property type="entry name" value="ZN(II)2CYS6 TRANSCRIPTION FACTOR (EUROFUNG)-RELATED"/>
    <property type="match status" value="1"/>
</dbReference>
<reference evidence="9" key="1">
    <citation type="journal article" date="2020" name="Stud. Mycol.">
        <title>101 Dothideomycetes genomes: a test case for predicting lifestyles and emergence of pathogens.</title>
        <authorList>
            <person name="Haridas S."/>
            <person name="Albert R."/>
            <person name="Binder M."/>
            <person name="Bloem J."/>
            <person name="Labutti K."/>
            <person name="Salamov A."/>
            <person name="Andreopoulos B."/>
            <person name="Baker S."/>
            <person name="Barry K."/>
            <person name="Bills G."/>
            <person name="Bluhm B."/>
            <person name="Cannon C."/>
            <person name="Castanera R."/>
            <person name="Culley D."/>
            <person name="Daum C."/>
            <person name="Ezra D."/>
            <person name="Gonzalez J."/>
            <person name="Henrissat B."/>
            <person name="Kuo A."/>
            <person name="Liang C."/>
            <person name="Lipzen A."/>
            <person name="Lutzoni F."/>
            <person name="Magnuson J."/>
            <person name="Mondo S."/>
            <person name="Nolan M."/>
            <person name="Ohm R."/>
            <person name="Pangilinan J."/>
            <person name="Park H.-J."/>
            <person name="Ramirez L."/>
            <person name="Alfaro M."/>
            <person name="Sun H."/>
            <person name="Tritt A."/>
            <person name="Yoshinaga Y."/>
            <person name="Zwiers L.-H."/>
            <person name="Turgeon B."/>
            <person name="Goodwin S."/>
            <person name="Spatafora J."/>
            <person name="Crous P."/>
            <person name="Grigoriev I."/>
        </authorList>
    </citation>
    <scope>NUCLEOTIDE SEQUENCE</scope>
    <source>
        <strain evidence="9">CBS 121410</strain>
    </source>
</reference>
<comment type="subcellular location">
    <subcellularLocation>
        <location evidence="1">Nucleus</location>
    </subcellularLocation>
</comment>
<evidence type="ECO:0000256" key="5">
    <source>
        <dbReference type="ARBA" id="ARBA00023125"/>
    </source>
</evidence>
<dbReference type="OrthoDB" id="2399539at2759"/>
<feature type="non-terminal residue" evidence="9">
    <location>
        <position position="1"/>
    </location>
</feature>
<dbReference type="InterPro" id="IPR052202">
    <property type="entry name" value="Yeast_MetPath_Reg"/>
</dbReference>
<protein>
    <recommendedName>
        <fullName evidence="8">Xylanolytic transcriptional activator regulatory domain-containing protein</fullName>
    </recommendedName>
</protein>
<sequence length="485" mass="56278">LAQQYFDYNHTLYPVVRRDWFDSYLELQFTSPDSPEIENPFWLFSMWMVFAIGAKTHSAVTSDAKLADDAEDFYENAQVYFPRVRPRHHVNNLLMLDSILLEVSYGILKRIDCHVWYHLRIAIDLAIGLGMYGNPTQRILLMPDEEQQYCKRLLWSLYAMDRVVSISLGRPLGIRDCDIEIDRFSVVDNDREALAVQLHIISLRQIAGEIWDRVYTTRYTHLPERERNKIVSQLGIALTYWRSRSRTSASSTVPHMSAAWHDLNLTTHQILLHRPSPLTPILTPKRVRYLGDRCAFAISLMDAMIGRQLYPLTSINLQTLFHTSFTLIYVIMTQPNPILGNPRRNIKALDRLETAGDLLDIFAEKFRSAIRARDMVQELARRFRLSEAHSDEMGPGTTVFTPFPLYRGASTGLHVPFRLEPTMAPWRDAMMQMMRAGHGLRVEGHTRKTWQPGKELFDTLYEDIHYRHKANSRRIGTEDLRDAGE</sequence>
<evidence type="ECO:0000256" key="7">
    <source>
        <dbReference type="ARBA" id="ARBA00023242"/>
    </source>
</evidence>
<gene>
    <name evidence="9" type="ORF">K490DRAFT_34673</name>
</gene>
<evidence type="ECO:0000259" key="8">
    <source>
        <dbReference type="SMART" id="SM00906"/>
    </source>
</evidence>
<evidence type="ECO:0000313" key="9">
    <source>
        <dbReference type="EMBL" id="KAF2090600.1"/>
    </source>
</evidence>
<dbReference type="Pfam" id="PF04082">
    <property type="entry name" value="Fungal_trans"/>
    <property type="match status" value="1"/>
</dbReference>
<evidence type="ECO:0000256" key="4">
    <source>
        <dbReference type="ARBA" id="ARBA00023015"/>
    </source>
</evidence>
<dbReference type="Proteomes" id="UP000799776">
    <property type="component" value="Unassembled WGS sequence"/>
</dbReference>
<feature type="domain" description="Xylanolytic transcriptional activator regulatory" evidence="8">
    <location>
        <begin position="115"/>
        <end position="190"/>
    </location>
</feature>
<keyword evidence="2" id="KW-0479">Metal-binding</keyword>
<dbReference type="GO" id="GO:0005634">
    <property type="term" value="C:nucleus"/>
    <property type="evidence" value="ECO:0007669"/>
    <property type="project" value="UniProtKB-SubCell"/>
</dbReference>
<evidence type="ECO:0000256" key="1">
    <source>
        <dbReference type="ARBA" id="ARBA00004123"/>
    </source>
</evidence>
<comment type="caution">
    <text evidence="9">The sequence shown here is derived from an EMBL/GenBank/DDBJ whole genome shotgun (WGS) entry which is preliminary data.</text>
</comment>